<keyword evidence="2" id="KW-0472">Membrane</keyword>
<feature type="compositionally biased region" description="Low complexity" evidence="1">
    <location>
        <begin position="174"/>
        <end position="187"/>
    </location>
</feature>
<dbReference type="Proteomes" id="UP000799441">
    <property type="component" value="Unassembled WGS sequence"/>
</dbReference>
<evidence type="ECO:0000256" key="1">
    <source>
        <dbReference type="SAM" id="MobiDB-lite"/>
    </source>
</evidence>
<comment type="caution">
    <text evidence="3">The sequence shown here is derived from an EMBL/GenBank/DDBJ whole genome shotgun (WGS) entry which is preliminary data.</text>
</comment>
<dbReference type="AlphaFoldDB" id="A0A9P4QDW3"/>
<feature type="compositionally biased region" description="Low complexity" evidence="1">
    <location>
        <begin position="1"/>
        <end position="47"/>
    </location>
</feature>
<gene>
    <name evidence="3" type="ORF">K431DRAFT_280823</name>
</gene>
<feature type="region of interest" description="Disordered" evidence="1">
    <location>
        <begin position="361"/>
        <end position="384"/>
    </location>
</feature>
<protein>
    <submittedName>
        <fullName evidence="3">Uncharacterized protein</fullName>
    </submittedName>
</protein>
<name>A0A9P4QDW3_9PEZI</name>
<feature type="region of interest" description="Disordered" evidence="1">
    <location>
        <begin position="1"/>
        <end position="51"/>
    </location>
</feature>
<feature type="compositionally biased region" description="Low complexity" evidence="1">
    <location>
        <begin position="80"/>
        <end position="92"/>
    </location>
</feature>
<feature type="region of interest" description="Disordered" evidence="1">
    <location>
        <begin position="231"/>
        <end position="297"/>
    </location>
</feature>
<feature type="compositionally biased region" description="Polar residues" evidence="1">
    <location>
        <begin position="65"/>
        <end position="79"/>
    </location>
</feature>
<proteinExistence type="predicted"/>
<feature type="compositionally biased region" description="Low complexity" evidence="1">
    <location>
        <begin position="231"/>
        <end position="240"/>
    </location>
</feature>
<feature type="region of interest" description="Disordered" evidence="1">
    <location>
        <begin position="169"/>
        <end position="190"/>
    </location>
</feature>
<sequence length="384" mass="40266">MVSTTRGESSTKGTGTRTSSATSSKHTTTTKSASHTATASTHTTPTSNGLKSQVTSILSDIVSDKNSVVPSSTRTSMPLSTSSPAAAVTNSSNASIASSSSARSSSSMPPGTVAGIVIGTIATVSVLALVILLWIRMRRSRQNYQGMDSAALERKLSSSGEKNAQLMRYSQEMSSSNSNTSRPRSWSGGASRRFSHLPVLETTVAPVAPSPSRQSTWSVVKSPSHELLVSSTTSLQSQLSPGTRALHSEKPSSPAERSLVSPMSSRIGDSASLSVDLVSPGGRRTVSPVQDGPDDDIEARLPRRSMVKTGNERSMANPFADGATGGNAKLKRTSQVAKLRVIETRPEVEDDTPMVSPMEEFYDSRQSVGPRTPSPAVDGSHASS</sequence>
<accession>A0A9P4QDW3</accession>
<dbReference type="EMBL" id="MU003767">
    <property type="protein sequence ID" value="KAF2725448.1"/>
    <property type="molecule type" value="Genomic_DNA"/>
</dbReference>
<reference evidence="3" key="1">
    <citation type="journal article" date="2020" name="Stud. Mycol.">
        <title>101 Dothideomycetes genomes: a test case for predicting lifestyles and emergence of pathogens.</title>
        <authorList>
            <person name="Haridas S."/>
            <person name="Albert R."/>
            <person name="Binder M."/>
            <person name="Bloem J."/>
            <person name="Labutti K."/>
            <person name="Salamov A."/>
            <person name="Andreopoulos B."/>
            <person name="Baker S."/>
            <person name="Barry K."/>
            <person name="Bills G."/>
            <person name="Bluhm B."/>
            <person name="Cannon C."/>
            <person name="Castanera R."/>
            <person name="Culley D."/>
            <person name="Daum C."/>
            <person name="Ezra D."/>
            <person name="Gonzalez J."/>
            <person name="Henrissat B."/>
            <person name="Kuo A."/>
            <person name="Liang C."/>
            <person name="Lipzen A."/>
            <person name="Lutzoni F."/>
            <person name="Magnuson J."/>
            <person name="Mondo S."/>
            <person name="Nolan M."/>
            <person name="Ohm R."/>
            <person name="Pangilinan J."/>
            <person name="Park H.-J."/>
            <person name="Ramirez L."/>
            <person name="Alfaro M."/>
            <person name="Sun H."/>
            <person name="Tritt A."/>
            <person name="Yoshinaga Y."/>
            <person name="Zwiers L.-H."/>
            <person name="Turgeon B."/>
            <person name="Goodwin S."/>
            <person name="Spatafora J."/>
            <person name="Crous P."/>
            <person name="Grigoriev I."/>
        </authorList>
    </citation>
    <scope>NUCLEOTIDE SEQUENCE</scope>
    <source>
        <strain evidence="3">CBS 116435</strain>
    </source>
</reference>
<evidence type="ECO:0000256" key="2">
    <source>
        <dbReference type="SAM" id="Phobius"/>
    </source>
</evidence>
<evidence type="ECO:0000313" key="4">
    <source>
        <dbReference type="Proteomes" id="UP000799441"/>
    </source>
</evidence>
<evidence type="ECO:0000313" key="3">
    <source>
        <dbReference type="EMBL" id="KAF2725448.1"/>
    </source>
</evidence>
<keyword evidence="2" id="KW-1133">Transmembrane helix</keyword>
<feature type="transmembrane region" description="Helical" evidence="2">
    <location>
        <begin position="113"/>
        <end position="135"/>
    </location>
</feature>
<organism evidence="3 4">
    <name type="scientific">Polychaeton citri CBS 116435</name>
    <dbReference type="NCBI Taxonomy" id="1314669"/>
    <lineage>
        <taxon>Eukaryota</taxon>
        <taxon>Fungi</taxon>
        <taxon>Dikarya</taxon>
        <taxon>Ascomycota</taxon>
        <taxon>Pezizomycotina</taxon>
        <taxon>Dothideomycetes</taxon>
        <taxon>Dothideomycetidae</taxon>
        <taxon>Capnodiales</taxon>
        <taxon>Capnodiaceae</taxon>
        <taxon>Polychaeton</taxon>
    </lineage>
</organism>
<feature type="region of interest" description="Disordered" evidence="1">
    <location>
        <begin position="65"/>
        <end position="92"/>
    </location>
</feature>
<keyword evidence="4" id="KW-1185">Reference proteome</keyword>
<keyword evidence="2" id="KW-0812">Transmembrane</keyword>